<feature type="region of interest" description="Disordered" evidence="1">
    <location>
        <begin position="1"/>
        <end position="58"/>
    </location>
</feature>
<proteinExistence type="predicted"/>
<dbReference type="EMBL" id="KB303456">
    <property type="protein sequence ID" value="ELU03118.1"/>
    <property type="molecule type" value="Genomic_DNA"/>
</dbReference>
<evidence type="ECO:0000313" key="2">
    <source>
        <dbReference type="EMBL" id="ELU03118.1"/>
    </source>
</evidence>
<dbReference type="OrthoDB" id="3355217at2759"/>
<dbReference type="PANTHER" id="PTHR48465:SF1">
    <property type="entry name" value="PROTEIN SSUH2 HOMOLOG"/>
    <property type="match status" value="1"/>
</dbReference>
<feature type="compositionally biased region" description="Pro residues" evidence="1">
    <location>
        <begin position="36"/>
        <end position="51"/>
    </location>
</feature>
<dbReference type="EMBL" id="AMQN01001509">
    <property type="status" value="NOT_ANNOTATED_CDS"/>
    <property type="molecule type" value="Genomic_DNA"/>
</dbReference>
<dbReference type="EnsemblMetazoa" id="CapteT223017">
    <property type="protein sequence ID" value="CapteP223017"/>
    <property type="gene ID" value="CapteG223017"/>
</dbReference>
<dbReference type="AlphaFoldDB" id="R7UH41"/>
<dbReference type="Proteomes" id="UP000014760">
    <property type="component" value="Unassembled WGS sequence"/>
</dbReference>
<evidence type="ECO:0008006" key="5">
    <source>
        <dbReference type="Google" id="ProtNLM"/>
    </source>
</evidence>
<evidence type="ECO:0000256" key="1">
    <source>
        <dbReference type="SAM" id="MobiDB-lite"/>
    </source>
</evidence>
<sequence>MQPGDMPAPGSQQMPQMQQFSGYEQSGGFGQMAPMAAPPPPPMPSGNPPPMQFASVGQLRQSECQDALLAFAGENCCYSKAPAKEHTVTNTRPSTALHYTLETFCESRTSGYISEPYSGQPINGPGGGAPPPPWSVPVAPDEEFKDHVKKLEVPGTATITPCSRCHQMGFTKCPGCQGVAVLNCTWCHGRGRRNGKMCLQCAGRGQKVCRKCGGDGRVTCELCNGYRQMKCFIQLVVTFKNHLEDHILETTSLPDKLIRDAQGKPIFSQTMPQVWPIAAYPVPEMAQASVRIVESHRTKFPNERRLNQRQVLRGVPVTEVEYTWNETTGRYWVYGEERKVYCPEYPKKCCCTIQ</sequence>
<evidence type="ECO:0000313" key="4">
    <source>
        <dbReference type="Proteomes" id="UP000014760"/>
    </source>
</evidence>
<protein>
    <recommendedName>
        <fullName evidence="5">Protein SSUH2 homolog</fullName>
    </recommendedName>
</protein>
<dbReference type="HOGENOM" id="CLU_044550_0_0_1"/>
<evidence type="ECO:0000313" key="3">
    <source>
        <dbReference type="EnsemblMetazoa" id="CapteP223017"/>
    </source>
</evidence>
<keyword evidence="4" id="KW-1185">Reference proteome</keyword>
<dbReference type="InterPro" id="IPR052789">
    <property type="entry name" value="SSUH2_homolog"/>
</dbReference>
<feature type="compositionally biased region" description="Polar residues" evidence="1">
    <location>
        <begin position="10"/>
        <end position="24"/>
    </location>
</feature>
<reference evidence="4" key="1">
    <citation type="submission" date="2012-12" db="EMBL/GenBank/DDBJ databases">
        <authorList>
            <person name="Hellsten U."/>
            <person name="Grimwood J."/>
            <person name="Chapman J.A."/>
            <person name="Shapiro H."/>
            <person name="Aerts A."/>
            <person name="Otillar R.P."/>
            <person name="Terry A.Y."/>
            <person name="Boore J.L."/>
            <person name="Simakov O."/>
            <person name="Marletaz F."/>
            <person name="Cho S.-J."/>
            <person name="Edsinger-Gonzales E."/>
            <person name="Havlak P."/>
            <person name="Kuo D.-H."/>
            <person name="Larsson T."/>
            <person name="Lv J."/>
            <person name="Arendt D."/>
            <person name="Savage R."/>
            <person name="Osoegawa K."/>
            <person name="de Jong P."/>
            <person name="Lindberg D.R."/>
            <person name="Seaver E.C."/>
            <person name="Weisblat D.A."/>
            <person name="Putnam N.H."/>
            <person name="Grigoriev I.V."/>
            <person name="Rokhsar D.S."/>
        </authorList>
    </citation>
    <scope>NUCLEOTIDE SEQUENCE</scope>
    <source>
        <strain evidence="4">I ESC-2004</strain>
    </source>
</reference>
<reference evidence="2 4" key="2">
    <citation type="journal article" date="2013" name="Nature">
        <title>Insights into bilaterian evolution from three spiralian genomes.</title>
        <authorList>
            <person name="Simakov O."/>
            <person name="Marletaz F."/>
            <person name="Cho S.J."/>
            <person name="Edsinger-Gonzales E."/>
            <person name="Havlak P."/>
            <person name="Hellsten U."/>
            <person name="Kuo D.H."/>
            <person name="Larsson T."/>
            <person name="Lv J."/>
            <person name="Arendt D."/>
            <person name="Savage R."/>
            <person name="Osoegawa K."/>
            <person name="de Jong P."/>
            <person name="Grimwood J."/>
            <person name="Chapman J.A."/>
            <person name="Shapiro H."/>
            <person name="Aerts A."/>
            <person name="Otillar R.P."/>
            <person name="Terry A.Y."/>
            <person name="Boore J.L."/>
            <person name="Grigoriev I.V."/>
            <person name="Lindberg D.R."/>
            <person name="Seaver E.C."/>
            <person name="Weisblat D.A."/>
            <person name="Putnam N.H."/>
            <person name="Rokhsar D.S."/>
        </authorList>
    </citation>
    <scope>NUCLEOTIDE SEQUENCE</scope>
    <source>
        <strain evidence="2 4">I ESC-2004</strain>
    </source>
</reference>
<reference evidence="3" key="3">
    <citation type="submission" date="2015-06" db="UniProtKB">
        <authorList>
            <consortium name="EnsemblMetazoa"/>
        </authorList>
    </citation>
    <scope>IDENTIFICATION</scope>
</reference>
<organism evidence="2">
    <name type="scientific">Capitella teleta</name>
    <name type="common">Polychaete worm</name>
    <dbReference type="NCBI Taxonomy" id="283909"/>
    <lineage>
        <taxon>Eukaryota</taxon>
        <taxon>Metazoa</taxon>
        <taxon>Spiralia</taxon>
        <taxon>Lophotrochozoa</taxon>
        <taxon>Annelida</taxon>
        <taxon>Polychaeta</taxon>
        <taxon>Sedentaria</taxon>
        <taxon>Scolecida</taxon>
        <taxon>Capitellidae</taxon>
        <taxon>Capitella</taxon>
    </lineage>
</organism>
<dbReference type="PANTHER" id="PTHR48465">
    <property type="entry name" value="PROTEIN SSUH2 HOMOLOG"/>
    <property type="match status" value="1"/>
</dbReference>
<gene>
    <name evidence="2" type="ORF">CAPTEDRAFT_223017</name>
</gene>
<dbReference type="OMA" id="CDIPEKM"/>
<accession>R7UH41</accession>
<name>R7UH41_CAPTE</name>